<protein>
    <submittedName>
        <fullName evidence="2">Uncharacterized protein</fullName>
    </submittedName>
</protein>
<feature type="compositionally biased region" description="Low complexity" evidence="1">
    <location>
        <begin position="243"/>
        <end position="260"/>
    </location>
</feature>
<feature type="compositionally biased region" description="Basic and acidic residues" evidence="1">
    <location>
        <begin position="444"/>
        <end position="460"/>
    </location>
</feature>
<feature type="compositionally biased region" description="Low complexity" evidence="1">
    <location>
        <begin position="342"/>
        <end position="376"/>
    </location>
</feature>
<keyword evidence="3" id="KW-1185">Reference proteome</keyword>
<reference evidence="2" key="2">
    <citation type="journal article" date="2019" name="IMA Fungus">
        <title>Genome sequencing and comparison of five Tilletia species to identify candidate genes for the detection of regulated species infecting wheat.</title>
        <authorList>
            <person name="Nguyen H.D.T."/>
            <person name="Sultana T."/>
            <person name="Kesanakurti P."/>
            <person name="Hambleton S."/>
        </authorList>
    </citation>
    <scope>NUCLEOTIDE SEQUENCE</scope>
    <source>
        <strain evidence="2">DAOMC 236416</strain>
    </source>
</reference>
<organism evidence="2 3">
    <name type="scientific">Tilletia indica</name>
    <dbReference type="NCBI Taxonomy" id="43049"/>
    <lineage>
        <taxon>Eukaryota</taxon>
        <taxon>Fungi</taxon>
        <taxon>Dikarya</taxon>
        <taxon>Basidiomycota</taxon>
        <taxon>Ustilaginomycotina</taxon>
        <taxon>Exobasidiomycetes</taxon>
        <taxon>Tilletiales</taxon>
        <taxon>Tilletiaceae</taxon>
        <taxon>Tilletia</taxon>
    </lineage>
</organism>
<reference evidence="2" key="1">
    <citation type="submission" date="2016-04" db="EMBL/GenBank/DDBJ databases">
        <authorList>
            <person name="Nguyen H.D."/>
            <person name="Samba Siva P."/>
            <person name="Cullis J."/>
            <person name="Levesque C.A."/>
            <person name="Hambleton S."/>
        </authorList>
    </citation>
    <scope>NUCLEOTIDE SEQUENCE</scope>
    <source>
        <strain evidence="2">DAOMC 236416</strain>
    </source>
</reference>
<dbReference type="AlphaFoldDB" id="A0A177TKI0"/>
<proteinExistence type="predicted"/>
<feature type="region of interest" description="Disordered" evidence="1">
    <location>
        <begin position="226"/>
        <end position="460"/>
    </location>
</feature>
<feature type="region of interest" description="Disordered" evidence="1">
    <location>
        <begin position="1"/>
        <end position="142"/>
    </location>
</feature>
<feature type="compositionally biased region" description="Polar residues" evidence="1">
    <location>
        <begin position="96"/>
        <end position="114"/>
    </location>
</feature>
<feature type="compositionally biased region" description="Polar residues" evidence="1">
    <location>
        <begin position="51"/>
        <end position="72"/>
    </location>
</feature>
<accession>A0A177TKI0</accession>
<feature type="compositionally biased region" description="Polar residues" evidence="1">
    <location>
        <begin position="266"/>
        <end position="276"/>
    </location>
</feature>
<comment type="caution">
    <text evidence="2">The sequence shown here is derived from an EMBL/GenBank/DDBJ whole genome shotgun (WGS) entry which is preliminary data.</text>
</comment>
<evidence type="ECO:0000256" key="1">
    <source>
        <dbReference type="SAM" id="MobiDB-lite"/>
    </source>
</evidence>
<gene>
    <name evidence="2" type="ORF">A4X13_0g4126</name>
</gene>
<feature type="compositionally biased region" description="Polar residues" evidence="1">
    <location>
        <begin position="389"/>
        <end position="398"/>
    </location>
</feature>
<name>A0A177TKI0_9BASI</name>
<feature type="compositionally biased region" description="Polar residues" evidence="1">
    <location>
        <begin position="122"/>
        <end position="131"/>
    </location>
</feature>
<sequence>MPIFSTLRGKRSGRRESMFGASDDQPAKTKASSSTPHNRDATDVLGESPSFARNRSPSDTNSLRNRQSSSNMLRIFGSGKRSTSTSGHEAPHPAPGSSSLSDVGHRTSQTTTRPENPASPAPNGTGTNESLSAPRPSELFAGKGVNWEQLKLSGSAVAPSDSKRNDELQTYLKARRQWIPTFKTDEDPDNDADRPVARLEELSFGGAPAAPEGLMTLNDLEASHHRKQHLLSDIPISSLTNEGSQNGPSSSSSTGAKSSSKPPLISRTSQSGSSVRAATEAPARNQSFRQSPFVGNGATNSNAIGSMTGSTTMNRTTSIASSAAGPTSPTRKPAPSATAVLSSKSNGNGSANGAVASSSSAAAVPASAPPTVSAPPRKSSVALPAGQVAATSTDSGSTVLAVPTSAATEGGETSSVQTSSVSAAGGGQIRPSMDSTTGFQTPEARSEVAHADPDQTPRLG</sequence>
<dbReference type="Proteomes" id="UP000077521">
    <property type="component" value="Unassembled WGS sequence"/>
</dbReference>
<evidence type="ECO:0000313" key="2">
    <source>
        <dbReference type="EMBL" id="KAE8251164.1"/>
    </source>
</evidence>
<feature type="compositionally biased region" description="Polar residues" evidence="1">
    <location>
        <begin position="297"/>
        <end position="330"/>
    </location>
</feature>
<feature type="compositionally biased region" description="Low complexity" evidence="1">
    <location>
        <begin position="409"/>
        <end position="423"/>
    </location>
</feature>
<dbReference type="EMBL" id="LWDF02000260">
    <property type="protein sequence ID" value="KAE8251164.1"/>
    <property type="molecule type" value="Genomic_DNA"/>
</dbReference>
<feature type="region of interest" description="Disordered" evidence="1">
    <location>
        <begin position="176"/>
        <end position="195"/>
    </location>
</feature>
<evidence type="ECO:0000313" key="3">
    <source>
        <dbReference type="Proteomes" id="UP000077521"/>
    </source>
</evidence>